<sequence length="133" mass="15672">MSFQKWWKWRGFGFLREKPLVWAVFCCLWRRKQRKIIYMRGEMCSAGKGGKKTVLPLFSSEARDDARGLVAQKVTWFTGKLFKSGQCMRRRMRRLDDRQSGRLDGCKLGFHGGLRRIGRRMKRQHGRLETAAS</sequence>
<dbReference type="EMBL" id="JANJYJ010000001">
    <property type="protein sequence ID" value="KAK3230280.1"/>
    <property type="molecule type" value="Genomic_DNA"/>
</dbReference>
<organism evidence="1 2">
    <name type="scientific">Dipteronia sinensis</name>
    <dbReference type="NCBI Taxonomy" id="43782"/>
    <lineage>
        <taxon>Eukaryota</taxon>
        <taxon>Viridiplantae</taxon>
        <taxon>Streptophyta</taxon>
        <taxon>Embryophyta</taxon>
        <taxon>Tracheophyta</taxon>
        <taxon>Spermatophyta</taxon>
        <taxon>Magnoliopsida</taxon>
        <taxon>eudicotyledons</taxon>
        <taxon>Gunneridae</taxon>
        <taxon>Pentapetalae</taxon>
        <taxon>rosids</taxon>
        <taxon>malvids</taxon>
        <taxon>Sapindales</taxon>
        <taxon>Sapindaceae</taxon>
        <taxon>Hippocastanoideae</taxon>
        <taxon>Acereae</taxon>
        <taxon>Dipteronia</taxon>
    </lineage>
</organism>
<evidence type="ECO:0000313" key="1">
    <source>
        <dbReference type="EMBL" id="KAK3230280.1"/>
    </source>
</evidence>
<keyword evidence="2" id="KW-1185">Reference proteome</keyword>
<dbReference type="AlphaFoldDB" id="A0AAE0B6L5"/>
<name>A0AAE0B6L5_9ROSI</name>
<comment type="caution">
    <text evidence="1">The sequence shown here is derived from an EMBL/GenBank/DDBJ whole genome shotgun (WGS) entry which is preliminary data.</text>
</comment>
<protein>
    <submittedName>
        <fullName evidence="1">Uncharacterized protein</fullName>
    </submittedName>
</protein>
<dbReference type="Proteomes" id="UP001281410">
    <property type="component" value="Unassembled WGS sequence"/>
</dbReference>
<gene>
    <name evidence="1" type="ORF">Dsin_002161</name>
</gene>
<accession>A0AAE0B6L5</accession>
<reference evidence="1" key="1">
    <citation type="journal article" date="2023" name="Plant J.">
        <title>Genome sequences and population genomics provide insights into the demographic history, inbreeding, and mutation load of two 'living fossil' tree species of Dipteronia.</title>
        <authorList>
            <person name="Feng Y."/>
            <person name="Comes H.P."/>
            <person name="Chen J."/>
            <person name="Zhu S."/>
            <person name="Lu R."/>
            <person name="Zhang X."/>
            <person name="Li P."/>
            <person name="Qiu J."/>
            <person name="Olsen K.M."/>
            <person name="Qiu Y."/>
        </authorList>
    </citation>
    <scope>NUCLEOTIDE SEQUENCE</scope>
    <source>
        <strain evidence="1">NBL</strain>
    </source>
</reference>
<proteinExistence type="predicted"/>
<evidence type="ECO:0000313" key="2">
    <source>
        <dbReference type="Proteomes" id="UP001281410"/>
    </source>
</evidence>